<keyword evidence="4" id="KW-1185">Reference proteome</keyword>
<dbReference type="STRING" id="1257118.L8H9K2"/>
<evidence type="ECO:0000256" key="1">
    <source>
        <dbReference type="ARBA" id="ARBA00004123"/>
    </source>
</evidence>
<dbReference type="OrthoDB" id="5600060at2759"/>
<dbReference type="SUPFAM" id="SSF56281">
    <property type="entry name" value="Metallo-hydrolase/oxidoreductase"/>
    <property type="match status" value="1"/>
</dbReference>
<name>L8H9K2_ACACF</name>
<evidence type="ECO:0000313" key="4">
    <source>
        <dbReference type="Proteomes" id="UP000011083"/>
    </source>
</evidence>
<dbReference type="GO" id="GO:0034472">
    <property type="term" value="P:snRNA 3'-end processing"/>
    <property type="evidence" value="ECO:0007669"/>
    <property type="project" value="TreeGrafter"/>
</dbReference>
<organism evidence="3 4">
    <name type="scientific">Acanthamoeba castellanii (strain ATCC 30010 / Neff)</name>
    <dbReference type="NCBI Taxonomy" id="1257118"/>
    <lineage>
        <taxon>Eukaryota</taxon>
        <taxon>Amoebozoa</taxon>
        <taxon>Discosea</taxon>
        <taxon>Longamoebia</taxon>
        <taxon>Centramoebida</taxon>
        <taxon>Acanthamoebidae</taxon>
        <taxon>Acanthamoeba</taxon>
    </lineage>
</organism>
<dbReference type="PANTHER" id="PTHR46094:SF1">
    <property type="entry name" value="INTEGRATOR COMPLEX SUBUNIT 9"/>
    <property type="match status" value="1"/>
</dbReference>
<dbReference type="Proteomes" id="UP000011083">
    <property type="component" value="Unassembled WGS sequence"/>
</dbReference>
<feature type="non-terminal residue" evidence="3">
    <location>
        <position position="1"/>
    </location>
</feature>
<evidence type="ECO:0000256" key="2">
    <source>
        <dbReference type="ARBA" id="ARBA00023242"/>
    </source>
</evidence>
<proteinExistence type="predicted"/>
<protein>
    <submittedName>
        <fullName evidence="3">Integrator complex subunit 9, putative</fullName>
    </submittedName>
</protein>
<dbReference type="EMBL" id="KB007898">
    <property type="protein sequence ID" value="ELR21870.1"/>
    <property type="molecule type" value="Genomic_DNA"/>
</dbReference>
<comment type="subcellular location">
    <subcellularLocation>
        <location evidence="1">Nucleus</location>
    </subcellularLocation>
</comment>
<dbReference type="VEuPathDB" id="AmoebaDB:ACA1_017430"/>
<evidence type="ECO:0000313" key="3">
    <source>
        <dbReference type="EMBL" id="ELR21870.1"/>
    </source>
</evidence>
<dbReference type="AlphaFoldDB" id="L8H9K2"/>
<dbReference type="RefSeq" id="XP_004347252.1">
    <property type="nucleotide sequence ID" value="XM_004347202.1"/>
</dbReference>
<dbReference type="GeneID" id="14922787"/>
<keyword evidence="2" id="KW-0539">Nucleus</keyword>
<accession>L8H9K2</accession>
<sequence length="229" mass="25226">ALPPELQVQLADAMCWRTLYGRRDVEEAISKVHRVSFHQHINLLGVMEAVPVSSGFALGSANWILRTDNEKVIYVADSSLSPGRHPQPLDNTLFSNCDMMIMTSLSPEPQYPPEAMVQELCNLVGAAALFPGGIIFDLIEVLHSYLQTAGHPRHTPLPAIDAIIQALAERGIRDVHVENKPQKRAMVLTVDSLSASVLLSPTKTKITTTDEQARQLLLDIITSRTLSLF</sequence>
<dbReference type="KEGG" id="acan:ACA1_017430"/>
<dbReference type="InterPro" id="IPR036866">
    <property type="entry name" value="RibonucZ/Hydroxyglut_hydro"/>
</dbReference>
<gene>
    <name evidence="3" type="ORF">ACA1_017430</name>
</gene>
<dbReference type="PANTHER" id="PTHR46094">
    <property type="entry name" value="INTEGRATOR COMPLEX SUBUNIT 9"/>
    <property type="match status" value="1"/>
</dbReference>
<feature type="non-terminal residue" evidence="3">
    <location>
        <position position="229"/>
    </location>
</feature>
<dbReference type="InterPro" id="IPR027074">
    <property type="entry name" value="Integrator_9su"/>
</dbReference>
<dbReference type="GO" id="GO:0032039">
    <property type="term" value="C:integrator complex"/>
    <property type="evidence" value="ECO:0007669"/>
    <property type="project" value="InterPro"/>
</dbReference>
<reference evidence="3 4" key="1">
    <citation type="journal article" date="2013" name="Genome Biol.">
        <title>Genome of Acanthamoeba castellanii highlights extensive lateral gene transfer and early evolution of tyrosine kinase signaling.</title>
        <authorList>
            <person name="Clarke M."/>
            <person name="Lohan A.J."/>
            <person name="Liu B."/>
            <person name="Lagkouvardos I."/>
            <person name="Roy S."/>
            <person name="Zafar N."/>
            <person name="Bertelli C."/>
            <person name="Schilde C."/>
            <person name="Kianianmomeni A."/>
            <person name="Burglin T.R."/>
            <person name="Frech C."/>
            <person name="Turcotte B."/>
            <person name="Kopec K.O."/>
            <person name="Synnott J.M."/>
            <person name="Choo C."/>
            <person name="Paponov I."/>
            <person name="Finkler A."/>
            <person name="Soon Heng Tan C."/>
            <person name="Hutchins A.P."/>
            <person name="Weinmeier T."/>
            <person name="Rattei T."/>
            <person name="Chu J.S."/>
            <person name="Gimenez G."/>
            <person name="Irimia M."/>
            <person name="Rigden D.J."/>
            <person name="Fitzpatrick D.A."/>
            <person name="Lorenzo-Morales J."/>
            <person name="Bateman A."/>
            <person name="Chiu C.H."/>
            <person name="Tang P."/>
            <person name="Hegemann P."/>
            <person name="Fromm H."/>
            <person name="Raoult D."/>
            <person name="Greub G."/>
            <person name="Miranda-Saavedra D."/>
            <person name="Chen N."/>
            <person name="Nash P."/>
            <person name="Ginger M.L."/>
            <person name="Horn M."/>
            <person name="Schaap P."/>
            <person name="Caler L."/>
            <person name="Loftus B."/>
        </authorList>
    </citation>
    <scope>NUCLEOTIDE SEQUENCE [LARGE SCALE GENOMIC DNA]</scope>
    <source>
        <strain evidence="3 4">Neff</strain>
    </source>
</reference>
<dbReference type="Gene3D" id="3.60.15.10">
    <property type="entry name" value="Ribonuclease Z/Hydroxyacylglutathione hydrolase-like"/>
    <property type="match status" value="1"/>
</dbReference>